<accession>A0ACD0NV91</accession>
<reference evidence="1 2" key="1">
    <citation type="journal article" date="2018" name="Mol. Biol. Evol.">
        <title>Broad Genomic Sampling Reveals a Smut Pathogenic Ancestry of the Fungal Clade Ustilaginomycotina.</title>
        <authorList>
            <person name="Kijpornyongpan T."/>
            <person name="Mondo S.J."/>
            <person name="Barry K."/>
            <person name="Sandor L."/>
            <person name="Lee J."/>
            <person name="Lipzen A."/>
            <person name="Pangilinan J."/>
            <person name="LaButti K."/>
            <person name="Hainaut M."/>
            <person name="Henrissat B."/>
            <person name="Grigoriev I.V."/>
            <person name="Spatafora J.W."/>
            <person name="Aime M.C."/>
        </authorList>
    </citation>
    <scope>NUCLEOTIDE SEQUENCE [LARGE SCALE GENOMIC DNA]</scope>
    <source>
        <strain evidence="1 2">SA 807</strain>
    </source>
</reference>
<dbReference type="EMBL" id="KZ820016">
    <property type="protein sequence ID" value="PWN49701.1"/>
    <property type="molecule type" value="Genomic_DNA"/>
</dbReference>
<evidence type="ECO:0000313" key="2">
    <source>
        <dbReference type="Proteomes" id="UP000245626"/>
    </source>
</evidence>
<protein>
    <submittedName>
        <fullName evidence="1">Uncharacterized protein</fullName>
    </submittedName>
</protein>
<dbReference type="Proteomes" id="UP000245626">
    <property type="component" value="Unassembled WGS sequence"/>
</dbReference>
<name>A0ACD0NV91_9BASI</name>
<proteinExistence type="predicted"/>
<organism evidence="1 2">
    <name type="scientific">Violaceomyces palustris</name>
    <dbReference type="NCBI Taxonomy" id="1673888"/>
    <lineage>
        <taxon>Eukaryota</taxon>
        <taxon>Fungi</taxon>
        <taxon>Dikarya</taxon>
        <taxon>Basidiomycota</taxon>
        <taxon>Ustilaginomycotina</taxon>
        <taxon>Ustilaginomycetes</taxon>
        <taxon>Violaceomycetales</taxon>
        <taxon>Violaceomycetaceae</taxon>
        <taxon>Violaceomyces</taxon>
    </lineage>
</organism>
<gene>
    <name evidence="1" type="ORF">IE53DRAFT_388053</name>
</gene>
<evidence type="ECO:0000313" key="1">
    <source>
        <dbReference type="EMBL" id="PWN49701.1"/>
    </source>
</evidence>
<keyword evidence="2" id="KW-1185">Reference proteome</keyword>
<sequence length="175" mass="18832">MLVPRSPNPARQALRAASQQVRSRCLRSSRPLISSRSYATGAEHAKAASQSSDVPWAVTSTVVFGSLFVYLTAPPSKKGDSHGHGHGHSEPKSEELEEEVEESSQEDTEAQVGEDEEKQEAEPEPKELPDGSIEQPDGFVEVKHTELHEDAPTGDKSQEDEGIAAAKDGNPVSHA</sequence>